<reference evidence="2 3" key="1">
    <citation type="submission" date="2021-06" db="EMBL/GenBank/DDBJ databases">
        <authorList>
            <person name="Sun Q."/>
            <person name="Li D."/>
        </authorList>
    </citation>
    <scope>NUCLEOTIDE SEQUENCE [LARGE SCALE GENOMIC DNA]</scope>
    <source>
        <strain evidence="2 3">MSJ-11</strain>
    </source>
</reference>
<evidence type="ECO:0000313" key="2">
    <source>
        <dbReference type="EMBL" id="MBU5485985.1"/>
    </source>
</evidence>
<organism evidence="2 3">
    <name type="scientific">Clostridium mobile</name>
    <dbReference type="NCBI Taxonomy" id="2841512"/>
    <lineage>
        <taxon>Bacteria</taxon>
        <taxon>Bacillati</taxon>
        <taxon>Bacillota</taxon>
        <taxon>Clostridia</taxon>
        <taxon>Eubacteriales</taxon>
        <taxon>Clostridiaceae</taxon>
        <taxon>Clostridium</taxon>
    </lineage>
</organism>
<dbReference type="CDD" id="cd00093">
    <property type="entry name" value="HTH_XRE"/>
    <property type="match status" value="1"/>
</dbReference>
<dbReference type="Pfam" id="PF13443">
    <property type="entry name" value="HTH_26"/>
    <property type="match status" value="1"/>
</dbReference>
<feature type="domain" description="HTH cro/C1-type" evidence="1">
    <location>
        <begin position="20"/>
        <end position="61"/>
    </location>
</feature>
<dbReference type="EMBL" id="JAHLQF010000004">
    <property type="protein sequence ID" value="MBU5485985.1"/>
    <property type="molecule type" value="Genomic_DNA"/>
</dbReference>
<dbReference type="InterPro" id="IPR001387">
    <property type="entry name" value="Cro/C1-type_HTH"/>
</dbReference>
<gene>
    <name evidence="2" type="ORF">KQI86_16815</name>
</gene>
<comment type="caution">
    <text evidence="2">The sequence shown here is derived from an EMBL/GenBank/DDBJ whole genome shotgun (WGS) entry which is preliminary data.</text>
</comment>
<name>A0ABS6EL85_9CLOT</name>
<evidence type="ECO:0000313" key="3">
    <source>
        <dbReference type="Proteomes" id="UP000726170"/>
    </source>
</evidence>
<evidence type="ECO:0000259" key="1">
    <source>
        <dbReference type="PROSITE" id="PS50943"/>
    </source>
</evidence>
<keyword evidence="3" id="KW-1185">Reference proteome</keyword>
<sequence length="71" mass="8221">MIKVKLNDILESKERNLNWLAKKCNISYSTLYNFANNNTTAVSYNVIEAVCDVLEVDISDILQIIKQEEKR</sequence>
<protein>
    <submittedName>
        <fullName evidence="2">Helix-turn-helix transcriptional regulator</fullName>
    </submittedName>
</protein>
<dbReference type="PROSITE" id="PS50943">
    <property type="entry name" value="HTH_CROC1"/>
    <property type="match status" value="1"/>
</dbReference>
<proteinExistence type="predicted"/>
<accession>A0ABS6EL85</accession>
<dbReference type="RefSeq" id="WP_216440581.1">
    <property type="nucleotide sequence ID" value="NZ_JAHLQF010000004.1"/>
</dbReference>
<dbReference type="Proteomes" id="UP000726170">
    <property type="component" value="Unassembled WGS sequence"/>
</dbReference>